<proteinExistence type="predicted"/>
<dbReference type="Proteomes" id="UP001208570">
    <property type="component" value="Unassembled WGS sequence"/>
</dbReference>
<name>A0AAD9J0A8_9ANNE</name>
<dbReference type="AlphaFoldDB" id="A0AAD9J0A8"/>
<dbReference type="InterPro" id="IPR052641">
    <property type="entry name" value="AKAP7_isoform_gamma"/>
</dbReference>
<organism evidence="3 4">
    <name type="scientific">Paralvinella palmiformis</name>
    <dbReference type="NCBI Taxonomy" id="53620"/>
    <lineage>
        <taxon>Eukaryota</taxon>
        <taxon>Metazoa</taxon>
        <taxon>Spiralia</taxon>
        <taxon>Lophotrochozoa</taxon>
        <taxon>Annelida</taxon>
        <taxon>Polychaeta</taxon>
        <taxon>Sedentaria</taxon>
        <taxon>Canalipalpata</taxon>
        <taxon>Terebellida</taxon>
        <taxon>Terebelliformia</taxon>
        <taxon>Alvinellidae</taxon>
        <taxon>Paralvinella</taxon>
    </lineage>
</organism>
<feature type="domain" description="A-kinase anchor protein 7-like phosphoesterase" evidence="2">
    <location>
        <begin position="264"/>
        <end position="407"/>
    </location>
</feature>
<dbReference type="PANTHER" id="PTHR15934">
    <property type="entry name" value="RNA 2',3'-CYCLIC PHOSPHODIESTERASE"/>
    <property type="match status" value="1"/>
</dbReference>
<sequence>MVRISVCMNTIYSAGNLCHAPWIRHWPFHWTFNVHHLAFCPLKCFHLRNNQSPRAGFSVICGNSHNVVLFKKKLMAATDISKMESKCLSDGINRSDGHPIKTNGPPHIFSTLHFDKVSIEPGQVTEGVSKKRKLHMDNVEFNCDNLKRESELVTKKRRLVLSQNLLEKVSDYVRGNADKVPLPKCDAYGDGLELDIHDESQDSETKFRSLTSVLRDEASTGDDSSDLPKSQIPSPSDSCLGHPQDVYDISSLFTDHSTEEYDLKSRKRARLALSACGDKLKQLMSDPLVLTVSGIGNFRNDVVFANVREGDSKERLQAVAACVSGCFAEHDLLSTDKKGFQPHLTIMKLSRAPKLRKKGMRKIEPTLYEELTDTTFGKQTLTGLQLCAMCLPKDEHGYYHVEQDVQFVSDTYEEQDILFSDQSRTPESVTSRRIVKEAVTSAIHKLRIQELKRSREKKLSAKSETKAKHALQSAINALNSEQQMKMSANRKWNQDNRKPEIFIVELERELAWKFEKGEDPSKEYIISILKNTSKKS</sequence>
<dbReference type="SUPFAM" id="SSF55144">
    <property type="entry name" value="LigT-like"/>
    <property type="match status" value="1"/>
</dbReference>
<dbReference type="GO" id="GO:0010738">
    <property type="term" value="P:regulation of protein kinase A signaling"/>
    <property type="evidence" value="ECO:0007669"/>
    <property type="project" value="TreeGrafter"/>
</dbReference>
<dbReference type="Gene3D" id="3.90.1140.10">
    <property type="entry name" value="Cyclic phosphodiesterase"/>
    <property type="match status" value="1"/>
</dbReference>
<evidence type="ECO:0000313" key="4">
    <source>
        <dbReference type="Proteomes" id="UP001208570"/>
    </source>
</evidence>
<evidence type="ECO:0000313" key="3">
    <source>
        <dbReference type="EMBL" id="KAK2143871.1"/>
    </source>
</evidence>
<dbReference type="GO" id="GO:0005829">
    <property type="term" value="C:cytosol"/>
    <property type="evidence" value="ECO:0007669"/>
    <property type="project" value="TreeGrafter"/>
</dbReference>
<dbReference type="EMBL" id="JAODUP010000806">
    <property type="protein sequence ID" value="KAK2143871.1"/>
    <property type="molecule type" value="Genomic_DNA"/>
</dbReference>
<dbReference type="PANTHER" id="PTHR15934:SF2">
    <property type="entry name" value="A-KINASE ANCHOR PROTEIN 7-LIKE PHOSPHOESTERASE DOMAIN-CONTAINING PROTEIN"/>
    <property type="match status" value="1"/>
</dbReference>
<dbReference type="InterPro" id="IPR019510">
    <property type="entry name" value="AKAP7-like_phosphoesterase"/>
</dbReference>
<gene>
    <name evidence="3" type="ORF">LSH36_806g02039</name>
</gene>
<keyword evidence="4" id="KW-1185">Reference proteome</keyword>
<protein>
    <recommendedName>
        <fullName evidence="2">A-kinase anchor protein 7-like phosphoesterase domain-containing protein</fullName>
    </recommendedName>
</protein>
<dbReference type="GO" id="GO:0034237">
    <property type="term" value="F:protein kinase A regulatory subunit binding"/>
    <property type="evidence" value="ECO:0007669"/>
    <property type="project" value="TreeGrafter"/>
</dbReference>
<dbReference type="Pfam" id="PF10469">
    <property type="entry name" value="AKAP7_NLS"/>
    <property type="match status" value="1"/>
</dbReference>
<evidence type="ECO:0000259" key="2">
    <source>
        <dbReference type="Pfam" id="PF10469"/>
    </source>
</evidence>
<reference evidence="3" key="1">
    <citation type="journal article" date="2023" name="Mol. Biol. Evol.">
        <title>Third-Generation Sequencing Reveals the Adaptive Role of the Epigenome in Three Deep-Sea Polychaetes.</title>
        <authorList>
            <person name="Perez M."/>
            <person name="Aroh O."/>
            <person name="Sun Y."/>
            <person name="Lan Y."/>
            <person name="Juniper S.K."/>
            <person name="Young C.R."/>
            <person name="Angers B."/>
            <person name="Qian P.Y."/>
        </authorList>
    </citation>
    <scope>NUCLEOTIDE SEQUENCE</scope>
    <source>
        <strain evidence="3">P08H-3</strain>
    </source>
</reference>
<dbReference type="InterPro" id="IPR009097">
    <property type="entry name" value="Cyclic_Pdiesterase"/>
</dbReference>
<comment type="caution">
    <text evidence="3">The sequence shown here is derived from an EMBL/GenBank/DDBJ whole genome shotgun (WGS) entry which is preliminary data.</text>
</comment>
<feature type="region of interest" description="Disordered" evidence="1">
    <location>
        <begin position="215"/>
        <end position="240"/>
    </location>
</feature>
<evidence type="ECO:0000256" key="1">
    <source>
        <dbReference type="SAM" id="MobiDB-lite"/>
    </source>
</evidence>
<feature type="compositionally biased region" description="Polar residues" evidence="1">
    <location>
        <begin position="227"/>
        <end position="237"/>
    </location>
</feature>
<accession>A0AAD9J0A8</accession>